<dbReference type="OrthoDB" id="2831072at2759"/>
<reference evidence="4" key="1">
    <citation type="journal article" date="2021" name="Nat. Commun.">
        <title>Genetic determinants of endophytism in the Arabidopsis root mycobiome.</title>
        <authorList>
            <person name="Mesny F."/>
            <person name="Miyauchi S."/>
            <person name="Thiergart T."/>
            <person name="Pickel B."/>
            <person name="Atanasova L."/>
            <person name="Karlsson M."/>
            <person name="Huettel B."/>
            <person name="Barry K.W."/>
            <person name="Haridas S."/>
            <person name="Chen C."/>
            <person name="Bauer D."/>
            <person name="Andreopoulos W."/>
            <person name="Pangilinan J."/>
            <person name="LaButti K."/>
            <person name="Riley R."/>
            <person name="Lipzen A."/>
            <person name="Clum A."/>
            <person name="Drula E."/>
            <person name="Henrissat B."/>
            <person name="Kohler A."/>
            <person name="Grigoriev I.V."/>
            <person name="Martin F.M."/>
            <person name="Hacquard S."/>
        </authorList>
    </citation>
    <scope>NUCLEOTIDE SEQUENCE</scope>
    <source>
        <strain evidence="4">MPI-CAGE-CH-0235</strain>
    </source>
</reference>
<proteinExistence type="inferred from homology"/>
<name>A0A8K0T5A0_9HYPO</name>
<dbReference type="Pfam" id="PF03061">
    <property type="entry name" value="4HBT"/>
    <property type="match status" value="1"/>
</dbReference>
<protein>
    <submittedName>
        <fullName evidence="4">Thioesterase family protein</fullName>
    </submittedName>
</protein>
<evidence type="ECO:0000256" key="1">
    <source>
        <dbReference type="ARBA" id="ARBA00008324"/>
    </source>
</evidence>
<evidence type="ECO:0000256" key="2">
    <source>
        <dbReference type="ARBA" id="ARBA00022801"/>
    </source>
</evidence>
<keyword evidence="5" id="KW-1185">Reference proteome</keyword>
<comment type="caution">
    <text evidence="4">The sequence shown here is derived from an EMBL/GenBank/DDBJ whole genome shotgun (WGS) entry which is preliminary data.</text>
</comment>
<organism evidence="4 5">
    <name type="scientific">Stachybotrys elegans</name>
    <dbReference type="NCBI Taxonomy" id="80388"/>
    <lineage>
        <taxon>Eukaryota</taxon>
        <taxon>Fungi</taxon>
        <taxon>Dikarya</taxon>
        <taxon>Ascomycota</taxon>
        <taxon>Pezizomycotina</taxon>
        <taxon>Sordariomycetes</taxon>
        <taxon>Hypocreomycetidae</taxon>
        <taxon>Hypocreales</taxon>
        <taxon>Stachybotryaceae</taxon>
        <taxon>Stachybotrys</taxon>
    </lineage>
</organism>
<comment type="similarity">
    <text evidence="1">Belongs to the thioesterase PaaI family.</text>
</comment>
<sequence>MENHTPEERVKEWLELFKGPQNQDLPRSCMENVELVSCSAEGPHPKVVFSYTVDPRHCNIMSNLHGGIAATLFDICTSLALTLVARPGFWERIGVSRNLSVNYIRPAPLGAEILIEGEIVHVGKKLAALRGVMKRRSDGAVLSTCTHDKANSDPDTSKL</sequence>
<keyword evidence="2" id="KW-0378">Hydrolase</keyword>
<gene>
    <name evidence="4" type="ORF">B0I35DRAFT_417157</name>
</gene>
<dbReference type="InterPro" id="IPR006683">
    <property type="entry name" value="Thioestr_dom"/>
</dbReference>
<evidence type="ECO:0000313" key="4">
    <source>
        <dbReference type="EMBL" id="KAH7328322.1"/>
    </source>
</evidence>
<dbReference type="Gene3D" id="3.10.129.10">
    <property type="entry name" value="Hotdog Thioesterase"/>
    <property type="match status" value="1"/>
</dbReference>
<dbReference type="PANTHER" id="PTHR21660">
    <property type="entry name" value="THIOESTERASE SUPERFAMILY MEMBER-RELATED"/>
    <property type="match status" value="1"/>
</dbReference>
<dbReference type="InterPro" id="IPR029069">
    <property type="entry name" value="HotDog_dom_sf"/>
</dbReference>
<dbReference type="GO" id="GO:0047617">
    <property type="term" value="F:fatty acyl-CoA hydrolase activity"/>
    <property type="evidence" value="ECO:0007669"/>
    <property type="project" value="InterPro"/>
</dbReference>
<dbReference type="Proteomes" id="UP000813444">
    <property type="component" value="Unassembled WGS sequence"/>
</dbReference>
<dbReference type="SUPFAM" id="SSF54637">
    <property type="entry name" value="Thioesterase/thiol ester dehydrase-isomerase"/>
    <property type="match status" value="1"/>
</dbReference>
<dbReference type="AlphaFoldDB" id="A0A8K0T5A0"/>
<dbReference type="NCBIfam" id="TIGR00369">
    <property type="entry name" value="unchar_dom_1"/>
    <property type="match status" value="1"/>
</dbReference>
<accession>A0A8K0T5A0</accession>
<dbReference type="EMBL" id="JAGPNK010000001">
    <property type="protein sequence ID" value="KAH7328322.1"/>
    <property type="molecule type" value="Genomic_DNA"/>
</dbReference>
<dbReference type="PANTHER" id="PTHR21660:SF1">
    <property type="entry name" value="ACYL-COENZYME A THIOESTERASE 13"/>
    <property type="match status" value="1"/>
</dbReference>
<dbReference type="InterPro" id="IPR039298">
    <property type="entry name" value="ACOT13"/>
</dbReference>
<dbReference type="InterPro" id="IPR003736">
    <property type="entry name" value="PAAI_dom"/>
</dbReference>
<evidence type="ECO:0000313" key="5">
    <source>
        <dbReference type="Proteomes" id="UP000813444"/>
    </source>
</evidence>
<feature type="domain" description="Thioesterase" evidence="3">
    <location>
        <begin position="62"/>
        <end position="138"/>
    </location>
</feature>
<evidence type="ECO:0000259" key="3">
    <source>
        <dbReference type="Pfam" id="PF03061"/>
    </source>
</evidence>
<dbReference type="CDD" id="cd03443">
    <property type="entry name" value="PaaI_thioesterase"/>
    <property type="match status" value="1"/>
</dbReference>